<dbReference type="InterPro" id="IPR023302">
    <property type="entry name" value="Pept_S9A_N"/>
</dbReference>
<dbReference type="EMBL" id="CP089984">
    <property type="protein sequence ID" value="WXB17497.1"/>
    <property type="molecule type" value="Genomic_DNA"/>
</dbReference>
<evidence type="ECO:0000256" key="2">
    <source>
        <dbReference type="ARBA" id="ARBA00011897"/>
    </source>
</evidence>
<sequence length="729" mass="78729">MTFRVLFLIVVLVPVWACRSKSAPIMSSASSSHKPPAHEPSPPVAPVRPVLDTYFGVGVTDRYRWMENDPSPEYGTWLAEQNQHARRALDRIVGRSKVAGDIRAITRDVDTIVDIQDTETSTVLSRKPAGAISAKLYVRDAHERDGRGREAGERLVFDPPGGATLDGFTASPDGRFVIVLTSSRGTEERTAHVLRTEGAQPLPDRVERLRDPSIAWLPGARSFVYTRYPEAGKPDRLARYKNAEVCVHAIGTDAAADKVVFGGVALGGAPDDYPVVALTEGSPTALGIVYHGVLREISLYVKPLSELESPSKWQKLAGPADAITEVAARENELYLLSFHGADRGRVLRLREGAVSLASATTLVPEGEDVLEQIRPARDGIFTLALRRGVHRLAHVSATGERHEAPLPAEASVESFRSRGAETTAVLRTESYVTSPVWMRWEGRDSAPVPVSFNPRPMAFAGVRVERTVATSSDGTAIPLTLLVPQGAARDGKSYVWLLGYGAGGYSLSPKFYPYRDAWLKRGGVWAIAHIRGGGELGAAWHRAGMKGNKERSIDDFLACAEKLVKDGYTTPQRMVANGRSAGAIVAGGAMTRRPDLFRAVVLTAAGANMLRLDTSPVGAENAREFGSTSTQEGFEALLKMDTVQRVRDGQPYPALLLQTGANDPKLPSWHSGKLAARVQAASTSGRPVLLSVAANQGHHDDTAEQVAQSYADAFSFAFSQLGHPDFPSR</sequence>
<keyword evidence="9" id="KW-1185">Reference proteome</keyword>
<keyword evidence="3" id="KW-0645">Protease</keyword>
<evidence type="ECO:0000313" key="9">
    <source>
        <dbReference type="Proteomes" id="UP001370348"/>
    </source>
</evidence>
<protein>
    <recommendedName>
        <fullName evidence="2">prolyl oligopeptidase</fullName>
        <ecNumber evidence="2">3.4.21.26</ecNumber>
    </recommendedName>
</protein>
<evidence type="ECO:0000313" key="8">
    <source>
        <dbReference type="EMBL" id="WXB17497.1"/>
    </source>
</evidence>
<feature type="domain" description="Peptidase S9 prolyl oligopeptidase catalytic" evidence="6">
    <location>
        <begin position="515"/>
        <end position="722"/>
    </location>
</feature>
<organism evidence="8 9">
    <name type="scientific">Pendulispora albinea</name>
    <dbReference type="NCBI Taxonomy" id="2741071"/>
    <lineage>
        <taxon>Bacteria</taxon>
        <taxon>Pseudomonadati</taxon>
        <taxon>Myxococcota</taxon>
        <taxon>Myxococcia</taxon>
        <taxon>Myxococcales</taxon>
        <taxon>Sorangiineae</taxon>
        <taxon>Pendulisporaceae</taxon>
        <taxon>Pendulispora</taxon>
    </lineage>
</organism>
<evidence type="ECO:0000259" key="6">
    <source>
        <dbReference type="Pfam" id="PF00326"/>
    </source>
</evidence>
<dbReference type="Proteomes" id="UP001370348">
    <property type="component" value="Chromosome"/>
</dbReference>
<dbReference type="InterPro" id="IPR001375">
    <property type="entry name" value="Peptidase_S9_cat"/>
</dbReference>
<dbReference type="SUPFAM" id="SSF53474">
    <property type="entry name" value="alpha/beta-Hydrolases"/>
    <property type="match status" value="1"/>
</dbReference>
<dbReference type="EC" id="3.4.21.26" evidence="2"/>
<dbReference type="InterPro" id="IPR051167">
    <property type="entry name" value="Prolyl_oligopep/macrocyclase"/>
</dbReference>
<keyword evidence="5" id="KW-0720">Serine protease</keyword>
<feature type="domain" description="Peptidase S9A N-terminal" evidence="7">
    <location>
        <begin position="42"/>
        <end position="438"/>
    </location>
</feature>
<evidence type="ECO:0000256" key="3">
    <source>
        <dbReference type="ARBA" id="ARBA00022670"/>
    </source>
</evidence>
<proteinExistence type="predicted"/>
<evidence type="ECO:0000256" key="1">
    <source>
        <dbReference type="ARBA" id="ARBA00001070"/>
    </source>
</evidence>
<dbReference type="Gene3D" id="3.40.50.1820">
    <property type="entry name" value="alpha/beta hydrolase"/>
    <property type="match status" value="1"/>
</dbReference>
<comment type="catalytic activity">
    <reaction evidence="1">
        <text>Hydrolysis of Pro-|-Xaa &gt;&gt; Ala-|-Xaa in oligopeptides.</text>
        <dbReference type="EC" id="3.4.21.26"/>
    </reaction>
</comment>
<accession>A0ABZ2M2Y1</accession>
<reference evidence="8 9" key="1">
    <citation type="submission" date="2021-12" db="EMBL/GenBank/DDBJ databases">
        <title>Discovery of the Pendulisporaceae a myxobacterial family with distinct sporulation behavior and unique specialized metabolism.</title>
        <authorList>
            <person name="Garcia R."/>
            <person name="Popoff A."/>
            <person name="Bader C.D."/>
            <person name="Loehr J."/>
            <person name="Walesch S."/>
            <person name="Walt C."/>
            <person name="Boldt J."/>
            <person name="Bunk B."/>
            <person name="Haeckl F.J.F.P.J."/>
            <person name="Gunesch A.P."/>
            <person name="Birkelbach J."/>
            <person name="Nuebel U."/>
            <person name="Pietschmann T."/>
            <person name="Bach T."/>
            <person name="Mueller R."/>
        </authorList>
    </citation>
    <scope>NUCLEOTIDE SEQUENCE [LARGE SCALE GENOMIC DNA]</scope>
    <source>
        <strain evidence="8 9">MSr11954</strain>
    </source>
</reference>
<gene>
    <name evidence="8" type="ORF">LZC94_09485</name>
</gene>
<name>A0ABZ2M2Y1_9BACT</name>
<keyword evidence="4" id="KW-0378">Hydrolase</keyword>
<evidence type="ECO:0000256" key="4">
    <source>
        <dbReference type="ARBA" id="ARBA00022801"/>
    </source>
</evidence>
<dbReference type="PANTHER" id="PTHR42881">
    <property type="entry name" value="PROLYL ENDOPEPTIDASE"/>
    <property type="match status" value="1"/>
</dbReference>
<dbReference type="Pfam" id="PF02897">
    <property type="entry name" value="Peptidase_S9_N"/>
    <property type="match status" value="1"/>
</dbReference>
<evidence type="ECO:0000256" key="5">
    <source>
        <dbReference type="ARBA" id="ARBA00022825"/>
    </source>
</evidence>
<dbReference type="InterPro" id="IPR029058">
    <property type="entry name" value="AB_hydrolase_fold"/>
</dbReference>
<evidence type="ECO:0000259" key="7">
    <source>
        <dbReference type="Pfam" id="PF02897"/>
    </source>
</evidence>
<dbReference type="Gene3D" id="2.130.10.120">
    <property type="entry name" value="Prolyl oligopeptidase, N-terminal domain"/>
    <property type="match status" value="1"/>
</dbReference>
<dbReference type="SUPFAM" id="SSF50993">
    <property type="entry name" value="Peptidase/esterase 'gauge' domain"/>
    <property type="match status" value="1"/>
</dbReference>
<dbReference type="Pfam" id="PF00326">
    <property type="entry name" value="Peptidase_S9"/>
    <property type="match status" value="1"/>
</dbReference>
<dbReference type="InterPro" id="IPR002470">
    <property type="entry name" value="Peptidase_S9A"/>
</dbReference>
<dbReference type="PRINTS" id="PR00862">
    <property type="entry name" value="PROLIGOPTASE"/>
</dbReference>
<dbReference type="RefSeq" id="WP_394827131.1">
    <property type="nucleotide sequence ID" value="NZ_CP089984.1"/>
</dbReference>
<dbReference type="PANTHER" id="PTHR42881:SF2">
    <property type="entry name" value="PROLYL ENDOPEPTIDASE"/>
    <property type="match status" value="1"/>
</dbReference>